<proteinExistence type="predicted"/>
<feature type="transmembrane region" description="Helical" evidence="1">
    <location>
        <begin position="66"/>
        <end position="87"/>
    </location>
</feature>
<keyword evidence="1" id="KW-0472">Membrane</keyword>
<evidence type="ECO:0000313" key="3">
    <source>
        <dbReference type="Proteomes" id="UP000321363"/>
    </source>
</evidence>
<dbReference type="RefSeq" id="WP_158638504.1">
    <property type="nucleotide sequence ID" value="NZ_VOQF01000001.1"/>
</dbReference>
<keyword evidence="1" id="KW-0812">Transmembrane</keyword>
<evidence type="ECO:0000313" key="2">
    <source>
        <dbReference type="EMBL" id="TXC92980.1"/>
    </source>
</evidence>
<dbReference type="OrthoDB" id="2721202at2"/>
<sequence length="191" mass="21768">MITGKLKKKYLTLKLGVIKLLLYTFFGFAIFLVYGFSVYTLIAGFIGILCALLFYLGTYISRKSTLFNYLFSIVIPLSFILLANIDFTEKKQWKEMRTDSSFTASFQYFIGEHEVPLTLTEDQSIILSREFGNENGGGHGFLVKDDYDDLVGMTEIDDHTLKLDVAKSGVYRLVVTGDRVKGSFKIKWEIE</sequence>
<organism evidence="2 3">
    <name type="scientific">Metabacillus litoralis</name>
    <dbReference type="NCBI Taxonomy" id="152268"/>
    <lineage>
        <taxon>Bacteria</taxon>
        <taxon>Bacillati</taxon>
        <taxon>Bacillota</taxon>
        <taxon>Bacilli</taxon>
        <taxon>Bacillales</taxon>
        <taxon>Bacillaceae</taxon>
        <taxon>Metabacillus</taxon>
    </lineage>
</organism>
<reference evidence="2 3" key="1">
    <citation type="journal article" date="2005" name="Int. J. Syst. Evol. Microbiol.">
        <title>Bacillus litoralis sp. nov., isolated from a tidal flat of the Yellow Sea in Korea.</title>
        <authorList>
            <person name="Yoon J.H."/>
            <person name="Oh T.K."/>
        </authorList>
    </citation>
    <scope>NUCLEOTIDE SEQUENCE [LARGE SCALE GENOMIC DNA]</scope>
    <source>
        <strain evidence="2 3">SW-211</strain>
    </source>
</reference>
<gene>
    <name evidence="2" type="ORF">FS935_01945</name>
</gene>
<name>A0A5C6W956_9BACI</name>
<dbReference type="AlphaFoldDB" id="A0A5C6W956"/>
<dbReference type="Proteomes" id="UP000321363">
    <property type="component" value="Unassembled WGS sequence"/>
</dbReference>
<keyword evidence="1" id="KW-1133">Transmembrane helix</keyword>
<dbReference type="EMBL" id="VOQF01000001">
    <property type="protein sequence ID" value="TXC92980.1"/>
    <property type="molecule type" value="Genomic_DNA"/>
</dbReference>
<accession>A0A5C6W956</accession>
<keyword evidence="3" id="KW-1185">Reference proteome</keyword>
<protein>
    <submittedName>
        <fullName evidence="2">Uncharacterized protein</fullName>
    </submittedName>
</protein>
<evidence type="ECO:0000256" key="1">
    <source>
        <dbReference type="SAM" id="Phobius"/>
    </source>
</evidence>
<feature type="transmembrane region" description="Helical" evidence="1">
    <location>
        <begin position="21"/>
        <end position="54"/>
    </location>
</feature>
<comment type="caution">
    <text evidence="2">The sequence shown here is derived from an EMBL/GenBank/DDBJ whole genome shotgun (WGS) entry which is preliminary data.</text>
</comment>